<dbReference type="InParanoid" id="A0A068UFD2"/>
<accession>A0A068UFD2</accession>
<evidence type="ECO:0000256" key="3">
    <source>
        <dbReference type="ARBA" id="ARBA00038401"/>
    </source>
</evidence>
<comment type="similarity">
    <text evidence="3">Belongs to the SAAL1 family.</text>
</comment>
<dbReference type="EMBL" id="HG739108">
    <property type="protein sequence ID" value="CDP07002.1"/>
    <property type="molecule type" value="Genomic_DNA"/>
</dbReference>
<evidence type="ECO:0008006" key="7">
    <source>
        <dbReference type="Google" id="ProtNLM"/>
    </source>
</evidence>
<dbReference type="FunCoup" id="A0A068UFD2">
    <property type="interactions" value="722"/>
</dbReference>
<protein>
    <recommendedName>
        <fullName evidence="7">Protein saal1</fullName>
    </recommendedName>
</protein>
<dbReference type="InterPro" id="IPR016024">
    <property type="entry name" value="ARM-type_fold"/>
</dbReference>
<organism evidence="5 6">
    <name type="scientific">Coffea canephora</name>
    <name type="common">Robusta coffee</name>
    <dbReference type="NCBI Taxonomy" id="49390"/>
    <lineage>
        <taxon>Eukaryota</taxon>
        <taxon>Viridiplantae</taxon>
        <taxon>Streptophyta</taxon>
        <taxon>Embryophyta</taxon>
        <taxon>Tracheophyta</taxon>
        <taxon>Spermatophyta</taxon>
        <taxon>Magnoliopsida</taxon>
        <taxon>eudicotyledons</taxon>
        <taxon>Gunneridae</taxon>
        <taxon>Pentapetalae</taxon>
        <taxon>asterids</taxon>
        <taxon>lamiids</taxon>
        <taxon>Gentianales</taxon>
        <taxon>Rubiaceae</taxon>
        <taxon>Ixoroideae</taxon>
        <taxon>Gardenieae complex</taxon>
        <taxon>Bertiereae - Coffeeae clade</taxon>
        <taxon>Coffeeae</taxon>
        <taxon>Coffea</taxon>
    </lineage>
</organism>
<feature type="region of interest" description="Disordered" evidence="4">
    <location>
        <begin position="67"/>
        <end position="88"/>
    </location>
</feature>
<dbReference type="Proteomes" id="UP000295252">
    <property type="component" value="Chromosome I"/>
</dbReference>
<dbReference type="Gramene" id="CDP07002">
    <property type="protein sequence ID" value="CDP07002"/>
    <property type="gene ID" value="GSCOC_T00024081001"/>
</dbReference>
<dbReference type="AlphaFoldDB" id="A0A068UFD2"/>
<reference evidence="6" key="1">
    <citation type="journal article" date="2014" name="Science">
        <title>The coffee genome provides insight into the convergent evolution of caffeine biosynthesis.</title>
        <authorList>
            <person name="Denoeud F."/>
            <person name="Carretero-Paulet L."/>
            <person name="Dereeper A."/>
            <person name="Droc G."/>
            <person name="Guyot R."/>
            <person name="Pietrella M."/>
            <person name="Zheng C."/>
            <person name="Alberti A."/>
            <person name="Anthony F."/>
            <person name="Aprea G."/>
            <person name="Aury J.M."/>
            <person name="Bento P."/>
            <person name="Bernard M."/>
            <person name="Bocs S."/>
            <person name="Campa C."/>
            <person name="Cenci A."/>
            <person name="Combes M.C."/>
            <person name="Crouzillat D."/>
            <person name="Da Silva C."/>
            <person name="Daddiego L."/>
            <person name="De Bellis F."/>
            <person name="Dussert S."/>
            <person name="Garsmeur O."/>
            <person name="Gayraud T."/>
            <person name="Guignon V."/>
            <person name="Jahn K."/>
            <person name="Jamilloux V."/>
            <person name="Joet T."/>
            <person name="Labadie K."/>
            <person name="Lan T."/>
            <person name="Leclercq J."/>
            <person name="Lepelley M."/>
            <person name="Leroy T."/>
            <person name="Li L.T."/>
            <person name="Librado P."/>
            <person name="Lopez L."/>
            <person name="Munoz A."/>
            <person name="Noel B."/>
            <person name="Pallavicini A."/>
            <person name="Perrotta G."/>
            <person name="Poncet V."/>
            <person name="Pot D."/>
            <person name="Priyono X."/>
            <person name="Rigoreau M."/>
            <person name="Rouard M."/>
            <person name="Rozas J."/>
            <person name="Tranchant-Dubreuil C."/>
            <person name="VanBuren R."/>
            <person name="Zhang Q."/>
            <person name="Andrade A.C."/>
            <person name="Argout X."/>
            <person name="Bertrand B."/>
            <person name="de Kochko A."/>
            <person name="Graziosi G."/>
            <person name="Henry R.J."/>
            <person name="Jayarama X."/>
            <person name="Ming R."/>
            <person name="Nagai C."/>
            <person name="Rounsley S."/>
            <person name="Sankoff D."/>
            <person name="Giuliano G."/>
            <person name="Albert V.A."/>
            <person name="Wincker P."/>
            <person name="Lashermes P."/>
        </authorList>
    </citation>
    <scope>NUCLEOTIDE SEQUENCE [LARGE SCALE GENOMIC DNA]</scope>
    <source>
        <strain evidence="6">cv. DH200-94</strain>
    </source>
</reference>
<dbReference type="OMA" id="DPWEECG"/>
<feature type="region of interest" description="Disordered" evidence="4">
    <location>
        <begin position="1"/>
        <end position="36"/>
    </location>
</feature>
<dbReference type="SUPFAM" id="SSF48371">
    <property type="entry name" value="ARM repeat"/>
    <property type="match status" value="1"/>
</dbReference>
<sequence>MARSSIDSAEEEGFSGPPSEENEDFQPQASHHHPYAPSHEVFDISTTVDPSYLISLIRKLLPPEYSNQSLDSEVHVSPSKGPRTENGERTMVSPFNGGEVQPCAGCENAVRNICENFSEAHNPPGFTEDAMEDQQKHRSASGEEAAWEEHGCTLWDLAANETHAELMVQNLILEVLLANLMVSQSARITEISLGIIGNLACHEVSRKHIASTNGLIKTIVDQLFLDDAQCLCEALRVITLCFQSGEGVVWTEALTPEHILSRILWIAENTLNLPLIEKSVGLLSAILGSEQEIARVLLPPLMKFGLPNLLINLFAFEMSKLTEERMPERYPVLDIILQALEALSAADDFSSYICSNRELFNLLNDLIKLPDKTEVASSCVTAAVLVANILPEVEHLASEISQDFCFSQGIFDIIPFAYDDIEAKGALWSILERLLICIEVSECNPSSLHQYISILVSKSDVIEEEFVDLQLADASEEGKSFTDGTYRRTRTRTLRRIFDILKQWEFLKAQLKDAPLSEVNVVNEGDVNKLLQYCRKCLECEKASSFI</sequence>
<dbReference type="OrthoDB" id="2156856at2759"/>
<evidence type="ECO:0000313" key="6">
    <source>
        <dbReference type="Proteomes" id="UP000295252"/>
    </source>
</evidence>
<dbReference type="InterPro" id="IPR052464">
    <property type="entry name" value="Synovial_Prolif_Regulator"/>
</dbReference>
<evidence type="ECO:0000256" key="2">
    <source>
        <dbReference type="ARBA" id="ARBA00023242"/>
    </source>
</evidence>
<dbReference type="PhylomeDB" id="A0A068UFD2"/>
<keyword evidence="6" id="KW-1185">Reference proteome</keyword>
<dbReference type="Gene3D" id="1.25.10.10">
    <property type="entry name" value="Leucine-rich Repeat Variant"/>
    <property type="match status" value="1"/>
</dbReference>
<dbReference type="STRING" id="49390.A0A068UFD2"/>
<dbReference type="PANTHER" id="PTHR23424:SF23">
    <property type="entry name" value="PROTEIN SAAL1"/>
    <property type="match status" value="1"/>
</dbReference>
<evidence type="ECO:0000256" key="4">
    <source>
        <dbReference type="SAM" id="MobiDB-lite"/>
    </source>
</evidence>
<dbReference type="GO" id="GO:0005634">
    <property type="term" value="C:nucleus"/>
    <property type="evidence" value="ECO:0007669"/>
    <property type="project" value="UniProtKB-SubCell"/>
</dbReference>
<evidence type="ECO:0000313" key="5">
    <source>
        <dbReference type="EMBL" id="CDP07002.1"/>
    </source>
</evidence>
<gene>
    <name evidence="5" type="ORF">GSCOC_T00024081001</name>
</gene>
<dbReference type="InterPro" id="IPR011989">
    <property type="entry name" value="ARM-like"/>
</dbReference>
<dbReference type="PANTHER" id="PTHR23424">
    <property type="entry name" value="SERUM AMYLOID A"/>
    <property type="match status" value="1"/>
</dbReference>
<evidence type="ECO:0000256" key="1">
    <source>
        <dbReference type="ARBA" id="ARBA00004123"/>
    </source>
</evidence>
<proteinExistence type="inferred from homology"/>
<name>A0A068UFD2_COFCA</name>
<comment type="subcellular location">
    <subcellularLocation>
        <location evidence="1">Nucleus</location>
    </subcellularLocation>
</comment>
<keyword evidence="2" id="KW-0539">Nucleus</keyword>